<sequence>MEVARSKEGIVISQRKYILDLLSETWLLGCKPVDTPLGPTKRLSRSEGSSPIDKNVATKIVEVHDSVMMFSDSQAAITTAKNLIHHDRTKRIEID</sequence>
<dbReference type="EMBL" id="SMMG02000004">
    <property type="protein sequence ID" value="KAA3477404.1"/>
    <property type="molecule type" value="Genomic_DNA"/>
</dbReference>
<dbReference type="Proteomes" id="UP000325315">
    <property type="component" value="Unassembled WGS sequence"/>
</dbReference>
<accession>A0A5B6W824</accession>
<protein>
    <submittedName>
        <fullName evidence="1">Retrovirus-related Pol polyprotein from transposon TNT 1-94</fullName>
    </submittedName>
</protein>
<reference evidence="2" key="1">
    <citation type="journal article" date="2019" name="Plant Biotechnol. J.">
        <title>Genome sequencing of the Australian wild diploid species Gossypium australe highlights disease resistance and delayed gland morphogenesis.</title>
        <authorList>
            <person name="Cai Y."/>
            <person name="Cai X."/>
            <person name="Wang Q."/>
            <person name="Wang P."/>
            <person name="Zhang Y."/>
            <person name="Cai C."/>
            <person name="Xu Y."/>
            <person name="Wang K."/>
            <person name="Zhou Z."/>
            <person name="Wang C."/>
            <person name="Geng S."/>
            <person name="Li B."/>
            <person name="Dong Q."/>
            <person name="Hou Y."/>
            <person name="Wang H."/>
            <person name="Ai P."/>
            <person name="Liu Z."/>
            <person name="Yi F."/>
            <person name="Sun M."/>
            <person name="An G."/>
            <person name="Cheng J."/>
            <person name="Zhang Y."/>
            <person name="Shi Q."/>
            <person name="Xie Y."/>
            <person name="Shi X."/>
            <person name="Chang Y."/>
            <person name="Huang F."/>
            <person name="Chen Y."/>
            <person name="Hong S."/>
            <person name="Mi L."/>
            <person name="Sun Q."/>
            <person name="Zhang L."/>
            <person name="Zhou B."/>
            <person name="Peng R."/>
            <person name="Zhang X."/>
            <person name="Liu F."/>
        </authorList>
    </citation>
    <scope>NUCLEOTIDE SEQUENCE [LARGE SCALE GENOMIC DNA]</scope>
    <source>
        <strain evidence="2">cv. PA1801</strain>
    </source>
</reference>
<organism evidence="1 2">
    <name type="scientific">Gossypium australe</name>
    <dbReference type="NCBI Taxonomy" id="47621"/>
    <lineage>
        <taxon>Eukaryota</taxon>
        <taxon>Viridiplantae</taxon>
        <taxon>Streptophyta</taxon>
        <taxon>Embryophyta</taxon>
        <taxon>Tracheophyta</taxon>
        <taxon>Spermatophyta</taxon>
        <taxon>Magnoliopsida</taxon>
        <taxon>eudicotyledons</taxon>
        <taxon>Gunneridae</taxon>
        <taxon>Pentapetalae</taxon>
        <taxon>rosids</taxon>
        <taxon>malvids</taxon>
        <taxon>Malvales</taxon>
        <taxon>Malvaceae</taxon>
        <taxon>Malvoideae</taxon>
        <taxon>Gossypium</taxon>
    </lineage>
</organism>
<proteinExistence type="predicted"/>
<dbReference type="OrthoDB" id="1002363at2759"/>
<dbReference type="AlphaFoldDB" id="A0A5B6W824"/>
<evidence type="ECO:0000313" key="1">
    <source>
        <dbReference type="EMBL" id="KAA3477404.1"/>
    </source>
</evidence>
<comment type="caution">
    <text evidence="1">The sequence shown here is derived from an EMBL/GenBank/DDBJ whole genome shotgun (WGS) entry which is preliminary data.</text>
</comment>
<gene>
    <name evidence="1" type="ORF">EPI10_011292</name>
</gene>
<name>A0A5B6W824_9ROSI</name>
<evidence type="ECO:0000313" key="2">
    <source>
        <dbReference type="Proteomes" id="UP000325315"/>
    </source>
</evidence>
<keyword evidence="2" id="KW-1185">Reference proteome</keyword>